<evidence type="ECO:0000256" key="5">
    <source>
        <dbReference type="ARBA" id="ARBA00010429"/>
    </source>
</evidence>
<dbReference type="GO" id="GO:0020037">
    <property type="term" value="F:heme binding"/>
    <property type="evidence" value="ECO:0007669"/>
    <property type="project" value="InterPro"/>
</dbReference>
<dbReference type="PROSITE" id="PS00365">
    <property type="entry name" value="NIR_SIR"/>
    <property type="match status" value="1"/>
</dbReference>
<keyword evidence="10" id="KW-0479">Metal-binding</keyword>
<comment type="pathway">
    <text evidence="4">Sulfur metabolism; hydrogen sulfide biosynthesis; hydrogen sulfide from sulfite (NADPH route): step 1/1.</text>
</comment>
<dbReference type="Pfam" id="PF01077">
    <property type="entry name" value="NIR_SIR"/>
    <property type="match status" value="1"/>
</dbReference>
<dbReference type="InterPro" id="IPR006066">
    <property type="entry name" value="NO2/SO3_Rdtase_FeS/sirohaem_BS"/>
</dbReference>
<keyword evidence="9" id="KW-0349">Heme</keyword>
<dbReference type="SUPFAM" id="SSF52518">
    <property type="entry name" value="Thiamin diphosphate-binding fold (THDP-binding)"/>
    <property type="match status" value="1"/>
</dbReference>
<evidence type="ECO:0000259" key="19">
    <source>
        <dbReference type="PROSITE" id="PS50902"/>
    </source>
</evidence>
<accession>A0AAN8A900</accession>
<dbReference type="InterPro" id="IPR029061">
    <property type="entry name" value="THDP-binding"/>
</dbReference>
<evidence type="ECO:0000256" key="9">
    <source>
        <dbReference type="ARBA" id="ARBA00022617"/>
    </source>
</evidence>
<feature type="domain" description="Flavodoxin-like" evidence="19">
    <location>
        <begin position="698"/>
        <end position="847"/>
    </location>
</feature>
<dbReference type="Gene3D" id="3.30.413.10">
    <property type="entry name" value="Sulfite Reductase Hemoprotein, domain 1"/>
    <property type="match status" value="2"/>
</dbReference>
<dbReference type="InterPro" id="IPR001094">
    <property type="entry name" value="Flavdoxin-like"/>
</dbReference>
<dbReference type="Gene3D" id="3.40.50.970">
    <property type="match status" value="1"/>
</dbReference>
<dbReference type="PRINTS" id="PR00369">
    <property type="entry name" value="FLAVODOXIN"/>
</dbReference>
<dbReference type="InterPro" id="IPR036136">
    <property type="entry name" value="Nit/Sulf_reduc_fer-like_dom_sf"/>
</dbReference>
<dbReference type="GO" id="GO:0004783">
    <property type="term" value="F:sulfite reductase (NADPH) activity"/>
    <property type="evidence" value="ECO:0007669"/>
    <property type="project" value="UniProtKB-EC"/>
</dbReference>
<evidence type="ECO:0000256" key="2">
    <source>
        <dbReference type="ARBA" id="ARBA00001966"/>
    </source>
</evidence>
<dbReference type="InterPro" id="IPR006067">
    <property type="entry name" value="NO2/SO3_Rdtase_4Fe4S_dom"/>
</dbReference>
<dbReference type="Proteomes" id="UP001306508">
    <property type="component" value="Unassembled WGS sequence"/>
</dbReference>
<evidence type="ECO:0000256" key="1">
    <source>
        <dbReference type="ARBA" id="ARBA00001929"/>
    </source>
</evidence>
<dbReference type="GO" id="GO:0009337">
    <property type="term" value="C:sulfite reductase complex (NADPH)"/>
    <property type="evidence" value="ECO:0007669"/>
    <property type="project" value="TreeGrafter"/>
</dbReference>
<evidence type="ECO:0000256" key="10">
    <source>
        <dbReference type="ARBA" id="ARBA00022723"/>
    </source>
</evidence>
<keyword evidence="11" id="KW-0521">NADP</keyword>
<evidence type="ECO:0000256" key="16">
    <source>
        <dbReference type="ARBA" id="ARBA00057613"/>
    </source>
</evidence>
<dbReference type="GO" id="GO:0050311">
    <property type="term" value="F:sulfite reductase (ferredoxin) activity"/>
    <property type="evidence" value="ECO:0007669"/>
    <property type="project" value="TreeGrafter"/>
</dbReference>
<evidence type="ECO:0000256" key="3">
    <source>
        <dbReference type="ARBA" id="ARBA00004496"/>
    </source>
</evidence>
<dbReference type="PANTHER" id="PTHR11493">
    <property type="entry name" value="SULFITE REDUCTASE [NADPH] SUBUNIT BETA-RELATED"/>
    <property type="match status" value="1"/>
</dbReference>
<evidence type="ECO:0000256" key="15">
    <source>
        <dbReference type="ARBA" id="ARBA00052219"/>
    </source>
</evidence>
<evidence type="ECO:0000256" key="12">
    <source>
        <dbReference type="ARBA" id="ARBA00023002"/>
    </source>
</evidence>
<dbReference type="EMBL" id="JAWIZZ010000041">
    <property type="protein sequence ID" value="KAK5780315.1"/>
    <property type="molecule type" value="Genomic_DNA"/>
</dbReference>
<evidence type="ECO:0000313" key="20">
    <source>
        <dbReference type="EMBL" id="KAK5780315.1"/>
    </source>
</evidence>
<evidence type="ECO:0000256" key="14">
    <source>
        <dbReference type="ARBA" id="ARBA00023014"/>
    </source>
</evidence>
<evidence type="ECO:0000256" key="4">
    <source>
        <dbReference type="ARBA" id="ARBA00004774"/>
    </source>
</evidence>
<dbReference type="Pfam" id="PF03460">
    <property type="entry name" value="NIR_SIR_ferr"/>
    <property type="match status" value="2"/>
</dbReference>
<evidence type="ECO:0000256" key="7">
    <source>
        <dbReference type="ARBA" id="ARBA00022485"/>
    </source>
</evidence>
<dbReference type="EC" id="1.8.1.2" evidence="6"/>
<proteinExistence type="inferred from homology"/>
<sequence>MTLASAVTLYHVLAELSKLYPRNKVYYTARTKEASLKSKYNFTENSIPLFTSQDPFDHIVSEIQASHTNHELTTITTDQLTILKSLPHLYNLRDSSTVINIDLDLNDYSIIPALKDLDFPTFISNDLESLCTNGKLVYTLALSNNQPVFHFINFDSIGENTIYNKELALPKFDLQNDQPIPNYQLDDTVEYFKIYPTNDQISSSSSFSSSSSSTTTLLINLSSYGSKFAAFTNKLNVQLVDVLIYRPWTLPQLLSSLPSSITKIAIVEGSSKNHPTQGTGFNPLLLDFFDNFTFLAERKIDQIVLSNVGTLTDIESALTTIVNNVQSSAPNHSLYLGEDLSTNQDINEYTQAIRNVVNLETAYTKVLKQLFDNNLNIINEYGNDTINIKTPEYGFGGFLKNDHDRDILLSKVKQSLDPTLFSTIPDPNEFVKLLSKWVSFNELGLNESQLNEANDLANQVFTILQDNQDCNAVLQILELAPTLEHFQFKSNWLVGSDAWSYDLGYSGVHHVLASKKNINMLIIDSEPYSEIKNRSTNNHKKNVGLYAMNFHDVYVASVAAYSSYTQLLTAFIEASSFHGPSIVLAYLPYNSERDTPLEVLKETKNAVESGYWPLYRYDPRKEDDSTGQLAFTLDSSIIRKELEDFLDRENKLTLLTRNCPELARNLQLSATDSITRKQENRAKAAYDELLEGLSGPPLHIYYASDGGNAATIATRLSKRAISVGLKATVLSMDNIILEDLAGEENVVLVTSTAGQGEFPQDGKTFWEELKAATDLDLSTLNFAVFGLGDSQYWPRKEDARYYNKPAKDLFTRLELLAANALTPLGLGDDQDADGFQTGYNEWEPKLWEALGVSAESIEEEKPWTNEDIKSNSNFLRGTIAESLADESTLNIHPYDSQLTKFHGCYIQDDRDLREIRKLQGIEPLYAFMCRIRLPGGVASPDQWLIMDQLSDETGNGTMKITTRATLQLHGILKKNIKHAIRAMNSRLLDTLAACGDVNRNVMVTALPANAKVHKQVSKMGYDISEYFLPNTTAYYDLWLHGPDERDEDPNWETLFQSRKSGPNRKKTKLSDNSLVDIEPLYSPVYLPRKFKVNITVPPYNDVDVWSSDVGLIAIVDPKTDDVVGYNMYAGGGMGTTHNNKKTYPRRGSLLGFVKSEDVISAIRSVFIVQRDNGSRTDRKHARLKYTIDDMGVEVFKEKVEEIFGKKFGPEKPFEIKSNCDYFGWVKDETGMNHFTAFVENGRIVDTPDKPQKTGFRTVAEYLKKTGSGDFRLTGNQHILICNITDEHLDKVKKIMHKYGIDNTDLSGIRQTSTSCVGLPTCGLAMTESERYLPVLITQLEDILEEYGLRHDSIVTRMTGCPNGCSRPWLAELAFIGKAPNTYNIMLGGGYYGERLNKLYRASVKDEDIVDIVRPLFKRWALERNEGEHFGDFCIRAGIIKPTLEGKYFHDDISEEAY</sequence>
<dbReference type="Pfam" id="PF00258">
    <property type="entry name" value="Flavodoxin_1"/>
    <property type="match status" value="1"/>
</dbReference>
<comment type="subunit">
    <text evidence="17">Alpha(2)-beta(2). The alpha component is a flavoprotein, the beta component is a hemoprotein.</text>
</comment>
<dbReference type="InterPro" id="IPR005117">
    <property type="entry name" value="NiRdtase/SiRdtase_haem-b_fer"/>
</dbReference>
<name>A0AAN8A900_9SACH</name>
<keyword evidence="13" id="KW-0408">Iron</keyword>
<dbReference type="InterPro" id="IPR029039">
    <property type="entry name" value="Flavoprotein-like_sf"/>
</dbReference>
<comment type="caution">
    <text evidence="20">The sequence shown here is derived from an EMBL/GenBank/DDBJ whole genome shotgun (WGS) entry which is preliminary data.</text>
</comment>
<gene>
    <name evidence="20" type="ORF">RI543_002070</name>
</gene>
<evidence type="ECO:0000313" key="21">
    <source>
        <dbReference type="Proteomes" id="UP001306508"/>
    </source>
</evidence>
<reference evidence="21" key="1">
    <citation type="submission" date="2023-07" db="EMBL/GenBank/DDBJ databases">
        <title>A draft genome of Kazachstania heterogenica Y-27499.</title>
        <authorList>
            <person name="Donic C."/>
            <person name="Kralova J.S."/>
            <person name="Fidel L."/>
            <person name="Ben-Dor S."/>
            <person name="Jung S."/>
        </authorList>
    </citation>
    <scope>NUCLEOTIDE SEQUENCE [LARGE SCALE GENOMIC DNA]</scope>
    <source>
        <strain evidence="21">Y27499</strain>
    </source>
</reference>
<dbReference type="NCBIfam" id="NF010029">
    <property type="entry name" value="PRK13504.1"/>
    <property type="match status" value="1"/>
</dbReference>
<keyword evidence="8" id="KW-0963">Cytoplasm</keyword>
<evidence type="ECO:0000256" key="6">
    <source>
        <dbReference type="ARBA" id="ARBA00012604"/>
    </source>
</evidence>
<evidence type="ECO:0000256" key="13">
    <source>
        <dbReference type="ARBA" id="ARBA00023004"/>
    </source>
</evidence>
<dbReference type="Gene3D" id="3.90.480.10">
    <property type="entry name" value="Sulfite Reductase Hemoprotein,Domain 2"/>
    <property type="match status" value="1"/>
</dbReference>
<dbReference type="GO" id="GO:0051539">
    <property type="term" value="F:4 iron, 4 sulfur cluster binding"/>
    <property type="evidence" value="ECO:0007669"/>
    <property type="project" value="UniProtKB-KW"/>
</dbReference>
<evidence type="ECO:0000256" key="17">
    <source>
        <dbReference type="ARBA" id="ARBA00063391"/>
    </source>
</evidence>
<dbReference type="SUPFAM" id="SSF55124">
    <property type="entry name" value="Nitrite/Sulfite reductase N-terminal domain-like"/>
    <property type="match status" value="2"/>
</dbReference>
<dbReference type="PRINTS" id="PR00397">
    <property type="entry name" value="SIROHAEM"/>
</dbReference>
<dbReference type="FunFam" id="3.40.50.970:FF:000051">
    <property type="entry name" value="Sulfite reductase beta subunit"/>
    <property type="match status" value="1"/>
</dbReference>
<comment type="similarity">
    <text evidence="5">Belongs to the nitrite and sulfite reductase 4Fe-4S domain family.</text>
</comment>
<keyword evidence="7" id="KW-0004">4Fe-4S</keyword>
<dbReference type="Gene3D" id="3.40.50.360">
    <property type="match status" value="1"/>
</dbReference>
<dbReference type="GO" id="GO:0000103">
    <property type="term" value="P:sulfate assimilation"/>
    <property type="evidence" value="ECO:0007669"/>
    <property type="project" value="TreeGrafter"/>
</dbReference>
<dbReference type="GO" id="GO:0010181">
    <property type="term" value="F:FMN binding"/>
    <property type="evidence" value="ECO:0007669"/>
    <property type="project" value="InterPro"/>
</dbReference>
<comment type="subcellular location">
    <subcellularLocation>
        <location evidence="3">Cytoplasm</location>
    </subcellularLocation>
</comment>
<keyword evidence="12" id="KW-0560">Oxidoreductase</keyword>
<comment type="function">
    <text evidence="16">Catalyzes the reduction of sulfite to sulfide, one of several activities required for the biosynthesis of L-cysteine from sulfate.</text>
</comment>
<dbReference type="Gene3D" id="3.40.50.920">
    <property type="match status" value="1"/>
</dbReference>
<protein>
    <recommendedName>
        <fullName evidence="18">Sulfite reductase [NADPH] subunit beta</fullName>
        <ecNumber evidence="6">1.8.1.2</ecNumber>
    </recommendedName>
</protein>
<dbReference type="InterPro" id="IPR009014">
    <property type="entry name" value="Transketo_C/PFOR_II"/>
</dbReference>
<comment type="catalytic activity">
    <reaction evidence="15">
        <text>hydrogen sulfide + 3 NADP(+) + 3 H2O = sulfite + 3 NADPH + 4 H(+)</text>
        <dbReference type="Rhea" id="RHEA:13801"/>
        <dbReference type="ChEBI" id="CHEBI:15377"/>
        <dbReference type="ChEBI" id="CHEBI:15378"/>
        <dbReference type="ChEBI" id="CHEBI:17359"/>
        <dbReference type="ChEBI" id="CHEBI:29919"/>
        <dbReference type="ChEBI" id="CHEBI:57783"/>
        <dbReference type="ChEBI" id="CHEBI:58349"/>
        <dbReference type="EC" id="1.8.1.2"/>
    </reaction>
</comment>
<dbReference type="FunFam" id="3.40.50.360:FF:000016">
    <property type="entry name" value="Sulfite reductase subunit beta"/>
    <property type="match status" value="1"/>
</dbReference>
<evidence type="ECO:0000256" key="11">
    <source>
        <dbReference type="ARBA" id="ARBA00022857"/>
    </source>
</evidence>
<dbReference type="PROSITE" id="PS50902">
    <property type="entry name" value="FLAVODOXIN_LIKE"/>
    <property type="match status" value="1"/>
</dbReference>
<keyword evidence="21" id="KW-1185">Reference proteome</keyword>
<evidence type="ECO:0000256" key="8">
    <source>
        <dbReference type="ARBA" id="ARBA00022490"/>
    </source>
</evidence>
<dbReference type="GO" id="GO:0005737">
    <property type="term" value="C:cytoplasm"/>
    <property type="evidence" value="ECO:0007669"/>
    <property type="project" value="UniProtKB-SubCell"/>
</dbReference>
<dbReference type="InterPro" id="IPR045169">
    <property type="entry name" value="NO2/SO3_Rdtase_4Fe4S_prot"/>
</dbReference>
<dbReference type="SUPFAM" id="SSF52218">
    <property type="entry name" value="Flavoproteins"/>
    <property type="match status" value="1"/>
</dbReference>
<dbReference type="PANTHER" id="PTHR11493:SF47">
    <property type="entry name" value="SULFITE REDUCTASE [NADPH] SUBUNIT BETA"/>
    <property type="match status" value="1"/>
</dbReference>
<dbReference type="GO" id="GO:0046872">
    <property type="term" value="F:metal ion binding"/>
    <property type="evidence" value="ECO:0007669"/>
    <property type="project" value="UniProtKB-KW"/>
</dbReference>
<dbReference type="FunFam" id="3.30.413.10:FF:000003">
    <property type="entry name" value="Sulfite reductase [NADPH] hemoprotein beta-component"/>
    <property type="match status" value="1"/>
</dbReference>
<comment type="cofactor">
    <cofactor evidence="2">
        <name>[4Fe-4S] cluster</name>
        <dbReference type="ChEBI" id="CHEBI:49883"/>
    </cofactor>
</comment>
<dbReference type="InterPro" id="IPR045854">
    <property type="entry name" value="NO2/SO3_Rdtase_4Fe4S_sf"/>
</dbReference>
<dbReference type="InterPro" id="IPR008254">
    <property type="entry name" value="Flavodoxin/NO_synth"/>
</dbReference>
<organism evidence="20 21">
    <name type="scientific">Arxiozyma heterogenica</name>
    <dbReference type="NCBI Taxonomy" id="278026"/>
    <lineage>
        <taxon>Eukaryota</taxon>
        <taxon>Fungi</taxon>
        <taxon>Dikarya</taxon>
        <taxon>Ascomycota</taxon>
        <taxon>Saccharomycotina</taxon>
        <taxon>Saccharomycetes</taxon>
        <taxon>Saccharomycetales</taxon>
        <taxon>Saccharomycetaceae</taxon>
        <taxon>Arxiozyma</taxon>
    </lineage>
</organism>
<evidence type="ECO:0000256" key="18">
    <source>
        <dbReference type="ARBA" id="ARBA00067595"/>
    </source>
</evidence>
<keyword evidence="14" id="KW-0411">Iron-sulfur</keyword>
<dbReference type="SUPFAM" id="SSF56014">
    <property type="entry name" value="Nitrite and sulphite reductase 4Fe-4S domain-like"/>
    <property type="match status" value="2"/>
</dbReference>
<comment type="cofactor">
    <cofactor evidence="1">
        <name>siroheme</name>
        <dbReference type="ChEBI" id="CHEBI:60052"/>
    </cofactor>
</comment>